<gene>
    <name evidence="2" type="ORF">RRG08_037603</name>
</gene>
<evidence type="ECO:0000256" key="1">
    <source>
        <dbReference type="SAM" id="MobiDB-lite"/>
    </source>
</evidence>
<feature type="region of interest" description="Disordered" evidence="1">
    <location>
        <begin position="60"/>
        <end position="85"/>
    </location>
</feature>
<feature type="compositionally biased region" description="Basic and acidic residues" evidence="1">
    <location>
        <begin position="16"/>
        <end position="29"/>
    </location>
</feature>
<reference evidence="2" key="1">
    <citation type="journal article" date="2023" name="G3 (Bethesda)">
        <title>A reference genome for the long-term kleptoplast-retaining sea slug Elysia crispata morphotype clarki.</title>
        <authorList>
            <person name="Eastman K.E."/>
            <person name="Pendleton A.L."/>
            <person name="Shaikh M.A."/>
            <person name="Suttiyut T."/>
            <person name="Ogas R."/>
            <person name="Tomko P."/>
            <person name="Gavelis G."/>
            <person name="Widhalm J.R."/>
            <person name="Wisecaver J.H."/>
        </authorList>
    </citation>
    <scope>NUCLEOTIDE SEQUENCE</scope>
    <source>
        <strain evidence="2">ECLA1</strain>
    </source>
</reference>
<accession>A0AAE0YGS4</accession>
<feature type="compositionally biased region" description="Polar residues" evidence="1">
    <location>
        <begin position="34"/>
        <end position="47"/>
    </location>
</feature>
<dbReference type="AlphaFoldDB" id="A0AAE0YGS4"/>
<sequence>MSSSSLGRATFLIVKGNDRTQLHQERRENPASPRATTGPNLIKNNYRPNFAKNIDRTQLRQEQLQDLTSPRVPTGPKFAKSNDRT</sequence>
<dbReference type="Proteomes" id="UP001283361">
    <property type="component" value="Unassembled WGS sequence"/>
</dbReference>
<evidence type="ECO:0000313" key="2">
    <source>
        <dbReference type="EMBL" id="KAK3744987.1"/>
    </source>
</evidence>
<comment type="caution">
    <text evidence="2">The sequence shown here is derived from an EMBL/GenBank/DDBJ whole genome shotgun (WGS) entry which is preliminary data.</text>
</comment>
<feature type="region of interest" description="Disordered" evidence="1">
    <location>
        <begin position="1"/>
        <end position="48"/>
    </location>
</feature>
<keyword evidence="3" id="KW-1185">Reference proteome</keyword>
<protein>
    <submittedName>
        <fullName evidence="2">Uncharacterized protein</fullName>
    </submittedName>
</protein>
<evidence type="ECO:0000313" key="3">
    <source>
        <dbReference type="Proteomes" id="UP001283361"/>
    </source>
</evidence>
<organism evidence="2 3">
    <name type="scientific">Elysia crispata</name>
    <name type="common">lettuce slug</name>
    <dbReference type="NCBI Taxonomy" id="231223"/>
    <lineage>
        <taxon>Eukaryota</taxon>
        <taxon>Metazoa</taxon>
        <taxon>Spiralia</taxon>
        <taxon>Lophotrochozoa</taxon>
        <taxon>Mollusca</taxon>
        <taxon>Gastropoda</taxon>
        <taxon>Heterobranchia</taxon>
        <taxon>Euthyneura</taxon>
        <taxon>Panpulmonata</taxon>
        <taxon>Sacoglossa</taxon>
        <taxon>Placobranchoidea</taxon>
        <taxon>Plakobranchidae</taxon>
        <taxon>Elysia</taxon>
    </lineage>
</organism>
<name>A0AAE0YGS4_9GAST</name>
<dbReference type="EMBL" id="JAWDGP010006239">
    <property type="protein sequence ID" value="KAK3744987.1"/>
    <property type="molecule type" value="Genomic_DNA"/>
</dbReference>
<proteinExistence type="predicted"/>